<protein>
    <submittedName>
        <fullName evidence="1">Uncharacterized protein</fullName>
    </submittedName>
</protein>
<evidence type="ECO:0000313" key="1">
    <source>
        <dbReference type="EMBL" id="SVD77185.1"/>
    </source>
</evidence>
<organism evidence="1">
    <name type="scientific">marine metagenome</name>
    <dbReference type="NCBI Taxonomy" id="408172"/>
    <lineage>
        <taxon>unclassified sequences</taxon>
        <taxon>metagenomes</taxon>
        <taxon>ecological metagenomes</taxon>
    </lineage>
</organism>
<gene>
    <name evidence="1" type="ORF">METZ01_LOCUS430039</name>
</gene>
<sequence>MIPPLRNLVVTVCLLTPVLQAMAADVECAGPALRPAATAALASRGQLHALVIFARFQDESGPSTVPAFAGQLFDPAIP</sequence>
<feature type="non-terminal residue" evidence="1">
    <location>
        <position position="78"/>
    </location>
</feature>
<name>A0A382Y2U3_9ZZZZ</name>
<dbReference type="AlphaFoldDB" id="A0A382Y2U3"/>
<accession>A0A382Y2U3</accession>
<reference evidence="1" key="1">
    <citation type="submission" date="2018-05" db="EMBL/GenBank/DDBJ databases">
        <authorList>
            <person name="Lanie J.A."/>
            <person name="Ng W.-L."/>
            <person name="Kazmierczak K.M."/>
            <person name="Andrzejewski T.M."/>
            <person name="Davidsen T.M."/>
            <person name="Wayne K.J."/>
            <person name="Tettelin H."/>
            <person name="Glass J.I."/>
            <person name="Rusch D."/>
            <person name="Podicherti R."/>
            <person name="Tsui H.-C.T."/>
            <person name="Winkler M.E."/>
        </authorList>
    </citation>
    <scope>NUCLEOTIDE SEQUENCE</scope>
</reference>
<proteinExistence type="predicted"/>
<dbReference type="EMBL" id="UINC01172222">
    <property type="protein sequence ID" value="SVD77185.1"/>
    <property type="molecule type" value="Genomic_DNA"/>
</dbReference>